<dbReference type="PANTHER" id="PTHR34441:SF1">
    <property type="entry name" value="MOTILE SPERM DOMAIN-CONTAINING 1"/>
    <property type="match status" value="1"/>
</dbReference>
<feature type="non-terminal residue" evidence="7">
    <location>
        <position position="1"/>
    </location>
</feature>
<feature type="transmembrane region" description="Helical" evidence="5">
    <location>
        <begin position="152"/>
        <end position="174"/>
    </location>
</feature>
<dbReference type="GO" id="GO:0005737">
    <property type="term" value="C:cytoplasm"/>
    <property type="evidence" value="ECO:0007669"/>
    <property type="project" value="TreeGrafter"/>
</dbReference>
<dbReference type="InterPro" id="IPR013783">
    <property type="entry name" value="Ig-like_fold"/>
</dbReference>
<feature type="transmembrane region" description="Helical" evidence="5">
    <location>
        <begin position="194"/>
        <end position="217"/>
    </location>
</feature>
<sequence length="247" mass="28093">MSSKEESVGKLPVFVFPETLNFFSDNQSSHKQVLTLYNPYEFALQFKVLCNNPTKYNVVESEGIIKQKCCVDIVVRVTDIQNITKREDKFRIHLYQYGVEKLLGKKDIVAQCTESKEFVMQSVKRSGSSMYDSSEPIERNSRRESVIVQRSLPSLPVIIISLASIIVLMLPTHGEKVNNSFIPDYLFMSFNQKLIAAYILVGCLNAAGVFLQLYIIFKAKDLVENWCTKGQNNAEYTTSLSGWMEGK</sequence>
<dbReference type="Gene3D" id="2.60.40.10">
    <property type="entry name" value="Immunoglobulins"/>
    <property type="match status" value="1"/>
</dbReference>
<organism evidence="7">
    <name type="scientific">Hydra vulgaris</name>
    <name type="common">Hydra</name>
    <name type="synonym">Hydra attenuata</name>
    <dbReference type="NCBI Taxonomy" id="6087"/>
    <lineage>
        <taxon>Eukaryota</taxon>
        <taxon>Metazoa</taxon>
        <taxon>Cnidaria</taxon>
        <taxon>Hydrozoa</taxon>
        <taxon>Hydroidolina</taxon>
        <taxon>Anthoathecata</taxon>
        <taxon>Aplanulata</taxon>
        <taxon>Hydridae</taxon>
        <taxon>Hydra</taxon>
    </lineage>
</organism>
<gene>
    <name evidence="7" type="primary">MOSPD1</name>
</gene>
<name>T2M3K3_HYDVU</name>
<dbReference type="GO" id="GO:0016020">
    <property type="term" value="C:membrane"/>
    <property type="evidence" value="ECO:0007669"/>
    <property type="project" value="UniProtKB-SubCell"/>
</dbReference>
<evidence type="ECO:0000256" key="5">
    <source>
        <dbReference type="SAM" id="Phobius"/>
    </source>
</evidence>
<evidence type="ECO:0000256" key="4">
    <source>
        <dbReference type="ARBA" id="ARBA00023136"/>
    </source>
</evidence>
<protein>
    <submittedName>
        <fullName evidence="7">Motile sperm domain-containing protein 1</fullName>
    </submittedName>
</protein>
<feature type="domain" description="MSP" evidence="6">
    <location>
        <begin position="13"/>
        <end position="97"/>
    </location>
</feature>
<dbReference type="Pfam" id="PF00635">
    <property type="entry name" value="Motile_Sperm"/>
    <property type="match status" value="1"/>
</dbReference>
<dbReference type="InterPro" id="IPR039283">
    <property type="entry name" value="MOSPD1/3"/>
</dbReference>
<evidence type="ECO:0000259" key="6">
    <source>
        <dbReference type="Pfam" id="PF00635"/>
    </source>
</evidence>
<dbReference type="EMBL" id="HAAD01000447">
    <property type="protein sequence ID" value="CDG66679.1"/>
    <property type="molecule type" value="mRNA"/>
</dbReference>
<dbReference type="PANTHER" id="PTHR34441">
    <property type="entry name" value="MOTILE SPERM DOMAIN-CONTAINING PROTEIN 1"/>
    <property type="match status" value="1"/>
</dbReference>
<dbReference type="InterPro" id="IPR008962">
    <property type="entry name" value="PapD-like_sf"/>
</dbReference>
<evidence type="ECO:0000256" key="3">
    <source>
        <dbReference type="ARBA" id="ARBA00022989"/>
    </source>
</evidence>
<dbReference type="AlphaFoldDB" id="T2M3K3"/>
<proteinExistence type="evidence at transcript level"/>
<comment type="subcellular location">
    <subcellularLocation>
        <location evidence="1">Membrane</location>
        <topology evidence="1">Multi-pass membrane protein</topology>
    </subcellularLocation>
</comment>
<reference evidence="7" key="1">
    <citation type="journal article" date="2013" name="Genome Biol. Evol.">
        <title>Punctuated emergences of genetic and phenotypic innovations in eumetazoan, bilaterian, euteleostome, and hominidae ancestors.</title>
        <authorList>
            <person name="Wenger Y."/>
            <person name="Galliot B."/>
        </authorList>
    </citation>
    <scope>NUCLEOTIDE SEQUENCE</scope>
    <source>
        <tissue evidence="7">Whole animals</tissue>
    </source>
</reference>
<keyword evidence="4 5" id="KW-0472">Membrane</keyword>
<evidence type="ECO:0000313" key="7">
    <source>
        <dbReference type="EMBL" id="CDG66679.1"/>
    </source>
</evidence>
<dbReference type="SUPFAM" id="SSF49354">
    <property type="entry name" value="PapD-like"/>
    <property type="match status" value="1"/>
</dbReference>
<keyword evidence="3 5" id="KW-1133">Transmembrane helix</keyword>
<accession>T2M3K3</accession>
<evidence type="ECO:0000256" key="1">
    <source>
        <dbReference type="ARBA" id="ARBA00004141"/>
    </source>
</evidence>
<evidence type="ECO:0000256" key="2">
    <source>
        <dbReference type="ARBA" id="ARBA00022692"/>
    </source>
</evidence>
<dbReference type="InterPro" id="IPR000535">
    <property type="entry name" value="MSP_dom"/>
</dbReference>
<dbReference type="OrthoDB" id="10022288at2759"/>
<keyword evidence="2 5" id="KW-0812">Transmembrane</keyword>